<name>V5WF68_9SPIO</name>
<dbReference type="CDD" id="cd04235">
    <property type="entry name" value="AAK_CK"/>
    <property type="match status" value="1"/>
</dbReference>
<dbReference type="GO" id="GO:0019546">
    <property type="term" value="P:L-arginine deiminase pathway"/>
    <property type="evidence" value="ECO:0007669"/>
    <property type="project" value="TreeGrafter"/>
</dbReference>
<dbReference type="EMBL" id="CP006939">
    <property type="protein sequence ID" value="AHC14442.1"/>
    <property type="molecule type" value="Genomic_DNA"/>
</dbReference>
<keyword evidence="2 5" id="KW-0808">Transferase</keyword>
<evidence type="ECO:0000256" key="3">
    <source>
        <dbReference type="ARBA" id="ARBA00022777"/>
    </source>
</evidence>
<dbReference type="NCBIfam" id="NF009007">
    <property type="entry name" value="PRK12352.1"/>
    <property type="match status" value="1"/>
</dbReference>
<dbReference type="PIRSF" id="PIRSF000723">
    <property type="entry name" value="Carbamate_kin"/>
    <property type="match status" value="1"/>
</dbReference>
<dbReference type="AlphaFoldDB" id="V5WF68"/>
<proteinExistence type="inferred from homology"/>
<dbReference type="GO" id="GO:0008804">
    <property type="term" value="F:carbamate kinase activity"/>
    <property type="evidence" value="ECO:0007669"/>
    <property type="project" value="UniProtKB-UniRule"/>
</dbReference>
<feature type="domain" description="Aspartate/glutamate/uridylate kinase" evidence="6">
    <location>
        <begin position="5"/>
        <end position="289"/>
    </location>
</feature>
<dbReference type="Pfam" id="PF00696">
    <property type="entry name" value="AA_kinase"/>
    <property type="match status" value="1"/>
</dbReference>
<dbReference type="PANTHER" id="PTHR30409">
    <property type="entry name" value="CARBAMATE KINASE"/>
    <property type="match status" value="1"/>
</dbReference>
<dbReference type="NCBIfam" id="TIGR00746">
    <property type="entry name" value="arcC"/>
    <property type="match status" value="1"/>
</dbReference>
<dbReference type="RefSeq" id="WP_024267372.1">
    <property type="nucleotide sequence ID" value="NC_023035.1"/>
</dbReference>
<dbReference type="FunFam" id="3.40.1160.10:FF:000007">
    <property type="entry name" value="Carbamate kinase"/>
    <property type="match status" value="1"/>
</dbReference>
<evidence type="ECO:0000256" key="1">
    <source>
        <dbReference type="ARBA" id="ARBA00011066"/>
    </source>
</evidence>
<dbReference type="InterPro" id="IPR001048">
    <property type="entry name" value="Asp/Glu/Uridylate_kinase"/>
</dbReference>
<dbReference type="STRING" id="1307761.L21SP2_1024"/>
<accession>V5WF68</accession>
<evidence type="ECO:0000259" key="6">
    <source>
        <dbReference type="Pfam" id="PF00696"/>
    </source>
</evidence>
<dbReference type="InterPro" id="IPR003964">
    <property type="entry name" value="Carb_kinase"/>
</dbReference>
<dbReference type="eggNOG" id="COG0549">
    <property type="taxonomic scope" value="Bacteria"/>
</dbReference>
<reference evidence="7 8" key="1">
    <citation type="journal article" date="2015" name="Stand. Genomic Sci.">
        <title>Complete genome sequence and description of Salinispira pacifica gen. nov., sp. nov., a novel spirochaete isolated form a hypersaline microbial mat.</title>
        <authorList>
            <person name="Ben Hania W."/>
            <person name="Joseph M."/>
            <person name="Schumann P."/>
            <person name="Bunk B."/>
            <person name="Fiebig A."/>
            <person name="Sproer C."/>
            <person name="Klenk H.P."/>
            <person name="Fardeau M.L."/>
            <person name="Spring S."/>
        </authorList>
    </citation>
    <scope>NUCLEOTIDE SEQUENCE [LARGE SCALE GENOMIC DNA]</scope>
    <source>
        <strain evidence="7 8">L21-RPul-D2</strain>
    </source>
</reference>
<dbReference type="SUPFAM" id="SSF53633">
    <property type="entry name" value="Carbamate kinase-like"/>
    <property type="match status" value="1"/>
</dbReference>
<dbReference type="PANTHER" id="PTHR30409:SF1">
    <property type="entry name" value="CARBAMATE KINASE-RELATED"/>
    <property type="match status" value="1"/>
</dbReference>
<dbReference type="InterPro" id="IPR036393">
    <property type="entry name" value="AceGlu_kinase-like_sf"/>
</dbReference>
<dbReference type="Proteomes" id="UP000018680">
    <property type="component" value="Chromosome"/>
</dbReference>
<gene>
    <name evidence="7" type="ORF">L21SP2_1024</name>
</gene>
<dbReference type="Gene3D" id="3.40.1160.10">
    <property type="entry name" value="Acetylglutamate kinase-like"/>
    <property type="match status" value="1"/>
</dbReference>
<dbReference type="PATRIC" id="fig|1307761.3.peg.1022"/>
<sequence length="320" mass="34965">MDERKLAVVALGGNAILDKKRGTDIHAQFQATRLSMEGVVELLKQEYKLLLTHGNGPQVGNIMLMVECSKTSLPETPLGVADAMTCGSIGYMIEQSLQNTMIRHGIWRNVVTIPAQVVVDRFDPALDEPTKPIGPFYSAEEAKKLEEEQGWVVRDDAGRGYRRYVASPYPLDIVEKESIRHLIDENYLVITGGGGGIPVYYQEDGTIEGMDCVIDKDLASMKLALSVGAHELIIITGVPQVSINFGTPQQQDLSRITLAQARHYQRQGHFPAGSMGPKIAAAIEFVQADPENRVIITDVESLPAAIRGEAGTVIQSHFTA</sequence>
<evidence type="ECO:0000256" key="2">
    <source>
        <dbReference type="ARBA" id="ARBA00022679"/>
    </source>
</evidence>
<comment type="similarity">
    <text evidence="1 5">Belongs to the carbamate kinase family.</text>
</comment>
<protein>
    <recommendedName>
        <fullName evidence="4 5">Carbamate kinase</fullName>
    </recommendedName>
</protein>
<evidence type="ECO:0000313" key="7">
    <source>
        <dbReference type="EMBL" id="AHC14442.1"/>
    </source>
</evidence>
<dbReference type="GO" id="GO:0005829">
    <property type="term" value="C:cytosol"/>
    <property type="evidence" value="ECO:0007669"/>
    <property type="project" value="TreeGrafter"/>
</dbReference>
<evidence type="ECO:0000256" key="4">
    <source>
        <dbReference type="NCBIfam" id="TIGR00746"/>
    </source>
</evidence>
<dbReference type="KEGG" id="slr:L21SP2_1024"/>
<dbReference type="OrthoDB" id="9766717at2"/>
<organism evidence="7 8">
    <name type="scientific">Salinispira pacifica</name>
    <dbReference type="NCBI Taxonomy" id="1307761"/>
    <lineage>
        <taxon>Bacteria</taxon>
        <taxon>Pseudomonadati</taxon>
        <taxon>Spirochaetota</taxon>
        <taxon>Spirochaetia</taxon>
        <taxon>Spirochaetales</taxon>
        <taxon>Spirochaetaceae</taxon>
        <taxon>Salinispira</taxon>
    </lineage>
</organism>
<keyword evidence="8" id="KW-1185">Reference proteome</keyword>
<keyword evidence="3 5" id="KW-0418">Kinase</keyword>
<dbReference type="PRINTS" id="PR01469">
    <property type="entry name" value="CARBMTKINASE"/>
</dbReference>
<evidence type="ECO:0000313" key="8">
    <source>
        <dbReference type="Proteomes" id="UP000018680"/>
    </source>
</evidence>
<evidence type="ECO:0000256" key="5">
    <source>
        <dbReference type="PIRNR" id="PIRNR000723"/>
    </source>
</evidence>
<dbReference type="HOGENOM" id="CLU_076278_0_0_12"/>